<gene>
    <name evidence="1" type="ORF">Plil01_000690700</name>
</gene>
<keyword evidence="2" id="KW-1185">Reference proteome</keyword>
<dbReference type="EMBL" id="BSXW01000316">
    <property type="protein sequence ID" value="GMF18453.1"/>
    <property type="molecule type" value="Genomic_DNA"/>
</dbReference>
<evidence type="ECO:0000313" key="1">
    <source>
        <dbReference type="EMBL" id="GMF18453.1"/>
    </source>
</evidence>
<proteinExistence type="predicted"/>
<evidence type="ECO:0000313" key="2">
    <source>
        <dbReference type="Proteomes" id="UP001165083"/>
    </source>
</evidence>
<dbReference type="AlphaFoldDB" id="A0A9W6TSN5"/>
<dbReference type="OrthoDB" id="124630at2759"/>
<accession>A0A9W6TSN5</accession>
<protein>
    <submittedName>
        <fullName evidence="1">Unnamed protein product</fullName>
    </submittedName>
</protein>
<sequence>MLAHGFSADFLDEVGGHGQTSKGQRTPGGFGNAGIYRLHEVVVEEMPKGLVRGFSGCIEEANCRAGCNCLRRLVHMARNIGMPGSNNDLNVLDASPMLVEYIDDNTPRYLYEVNGSQYSASVNPNNRNLRQLGSSSQRRRAGVRLQARFGIVARPALMWTTKIKAD</sequence>
<dbReference type="InterPro" id="IPR006912">
    <property type="entry name" value="Harbinger_derived_prot"/>
</dbReference>
<name>A0A9W6TSN5_9STRA</name>
<reference evidence="1" key="1">
    <citation type="submission" date="2023-04" db="EMBL/GenBank/DDBJ databases">
        <title>Phytophthora lilii NBRC 32176.</title>
        <authorList>
            <person name="Ichikawa N."/>
            <person name="Sato H."/>
            <person name="Tonouchi N."/>
        </authorList>
    </citation>
    <scope>NUCLEOTIDE SEQUENCE</scope>
    <source>
        <strain evidence="1">NBRC 32176</strain>
    </source>
</reference>
<comment type="caution">
    <text evidence="1">The sequence shown here is derived from an EMBL/GenBank/DDBJ whole genome shotgun (WGS) entry which is preliminary data.</text>
</comment>
<dbReference type="Proteomes" id="UP001165083">
    <property type="component" value="Unassembled WGS sequence"/>
</dbReference>
<organism evidence="1 2">
    <name type="scientific">Phytophthora lilii</name>
    <dbReference type="NCBI Taxonomy" id="2077276"/>
    <lineage>
        <taxon>Eukaryota</taxon>
        <taxon>Sar</taxon>
        <taxon>Stramenopiles</taxon>
        <taxon>Oomycota</taxon>
        <taxon>Peronosporomycetes</taxon>
        <taxon>Peronosporales</taxon>
        <taxon>Peronosporaceae</taxon>
        <taxon>Phytophthora</taxon>
    </lineage>
</organism>
<dbReference type="Pfam" id="PF04827">
    <property type="entry name" value="Plant_tran"/>
    <property type="match status" value="1"/>
</dbReference>